<feature type="active site" evidence="7">
    <location>
        <position position="96"/>
    </location>
</feature>
<dbReference type="GO" id="GO:0044027">
    <property type="term" value="P:negative regulation of gene expression via chromosomal CpG island methylation"/>
    <property type="evidence" value="ECO:0007669"/>
    <property type="project" value="TreeGrafter"/>
</dbReference>
<dbReference type="PROSITE" id="PS00095">
    <property type="entry name" value="C5_MTASE_2"/>
    <property type="match status" value="1"/>
</dbReference>
<evidence type="ECO:0000256" key="1">
    <source>
        <dbReference type="ARBA" id="ARBA00011975"/>
    </source>
</evidence>
<comment type="similarity">
    <text evidence="7 8">Belongs to the class I-like SAM-binding methyltransferase superfamily. C5-methyltransferase family.</text>
</comment>
<dbReference type="GO" id="GO:0032259">
    <property type="term" value="P:methylation"/>
    <property type="evidence" value="ECO:0007669"/>
    <property type="project" value="UniProtKB-KW"/>
</dbReference>
<dbReference type="Gene3D" id="3.40.50.150">
    <property type="entry name" value="Vaccinia Virus protein VP39"/>
    <property type="match status" value="1"/>
</dbReference>
<keyword evidence="5" id="KW-0680">Restriction system</keyword>
<dbReference type="InterPro" id="IPR029063">
    <property type="entry name" value="SAM-dependent_MTases_sf"/>
</dbReference>
<dbReference type="Pfam" id="PF00145">
    <property type="entry name" value="DNA_methylase"/>
    <property type="match status" value="1"/>
</dbReference>
<dbReference type="AlphaFoldDB" id="A0AAU8LWF4"/>
<organism evidence="9">
    <name type="scientific">Candidatus Electrothrix aestuarii</name>
    <dbReference type="NCBI Taxonomy" id="3062594"/>
    <lineage>
        <taxon>Bacteria</taxon>
        <taxon>Pseudomonadati</taxon>
        <taxon>Thermodesulfobacteriota</taxon>
        <taxon>Desulfobulbia</taxon>
        <taxon>Desulfobulbales</taxon>
        <taxon>Desulfobulbaceae</taxon>
        <taxon>Candidatus Electrothrix</taxon>
    </lineage>
</organism>
<dbReference type="Gene3D" id="3.90.120.10">
    <property type="entry name" value="DNA Methylase, subunit A, domain 2"/>
    <property type="match status" value="1"/>
</dbReference>
<evidence type="ECO:0000256" key="4">
    <source>
        <dbReference type="ARBA" id="ARBA00022691"/>
    </source>
</evidence>
<dbReference type="PANTHER" id="PTHR10629:SF52">
    <property type="entry name" value="DNA (CYTOSINE-5)-METHYLTRANSFERASE 1"/>
    <property type="match status" value="1"/>
</dbReference>
<keyword evidence="2 7" id="KW-0489">Methyltransferase</keyword>
<evidence type="ECO:0000256" key="7">
    <source>
        <dbReference type="PROSITE-ProRule" id="PRU01016"/>
    </source>
</evidence>
<evidence type="ECO:0000256" key="5">
    <source>
        <dbReference type="ARBA" id="ARBA00022747"/>
    </source>
</evidence>
<evidence type="ECO:0000256" key="3">
    <source>
        <dbReference type="ARBA" id="ARBA00022679"/>
    </source>
</evidence>
<dbReference type="PROSITE" id="PS51679">
    <property type="entry name" value="SAM_MT_C5"/>
    <property type="match status" value="1"/>
</dbReference>
<dbReference type="InterPro" id="IPR031303">
    <property type="entry name" value="C5_meth_CS"/>
</dbReference>
<evidence type="ECO:0000256" key="6">
    <source>
        <dbReference type="ARBA" id="ARBA00047422"/>
    </source>
</evidence>
<evidence type="ECO:0000313" key="9">
    <source>
        <dbReference type="EMBL" id="XCN73880.1"/>
    </source>
</evidence>
<dbReference type="EC" id="2.1.1.37" evidence="1"/>
<gene>
    <name evidence="9" type="ORF">Q3M24_03745</name>
</gene>
<dbReference type="InterPro" id="IPR050390">
    <property type="entry name" value="C5-Methyltransferase"/>
</dbReference>
<keyword evidence="4 7" id="KW-0949">S-adenosyl-L-methionine</keyword>
<accession>A0AAU8LWF4</accession>
<keyword evidence="3 7" id="KW-0808">Transferase</keyword>
<dbReference type="InterPro" id="IPR001525">
    <property type="entry name" value="C5_MeTfrase"/>
</dbReference>
<evidence type="ECO:0000256" key="2">
    <source>
        <dbReference type="ARBA" id="ARBA00022603"/>
    </source>
</evidence>
<dbReference type="PANTHER" id="PTHR10629">
    <property type="entry name" value="CYTOSINE-SPECIFIC METHYLTRANSFERASE"/>
    <property type="match status" value="1"/>
</dbReference>
<evidence type="ECO:0000256" key="8">
    <source>
        <dbReference type="RuleBase" id="RU000416"/>
    </source>
</evidence>
<reference evidence="9" key="1">
    <citation type="journal article" date="2024" name="Syst. Appl. Microbiol.">
        <title>First single-strain enrichments of Electrothrix cable bacteria, description of E. aestuarii sp. nov. and E. rattekaaiensis sp. nov., and proposal of a cable bacteria taxonomy following the rules of the SeqCode.</title>
        <authorList>
            <person name="Plum-Jensen L.E."/>
            <person name="Schramm A."/>
            <person name="Marshall I.P.G."/>
        </authorList>
    </citation>
    <scope>NUCLEOTIDE SEQUENCE</scope>
    <source>
        <strain evidence="9">Rat1</strain>
    </source>
</reference>
<dbReference type="PRINTS" id="PR00105">
    <property type="entry name" value="C5METTRFRASE"/>
</dbReference>
<reference evidence="9" key="2">
    <citation type="submission" date="2024-06" db="EMBL/GenBank/DDBJ databases">
        <authorList>
            <person name="Plum-Jensen L.E."/>
            <person name="Schramm A."/>
            <person name="Marshall I.P.G."/>
        </authorList>
    </citation>
    <scope>NUCLEOTIDE SEQUENCE</scope>
    <source>
        <strain evidence="9">Rat1</strain>
    </source>
</reference>
<dbReference type="EMBL" id="CP159373">
    <property type="protein sequence ID" value="XCN73880.1"/>
    <property type="molecule type" value="Genomic_DNA"/>
</dbReference>
<dbReference type="GO" id="GO:0003677">
    <property type="term" value="F:DNA binding"/>
    <property type="evidence" value="ECO:0007669"/>
    <property type="project" value="TreeGrafter"/>
</dbReference>
<dbReference type="REBASE" id="963936">
    <property type="entry name" value="M.EaeRat1ORF3745P"/>
</dbReference>
<proteinExistence type="inferred from homology"/>
<name>A0AAU8LWF4_9BACT</name>
<dbReference type="KEGG" id="eaj:Q3M24_03745"/>
<protein>
    <recommendedName>
        <fullName evidence="1">DNA (cytosine-5-)-methyltransferase</fullName>
        <ecNumber evidence="1">2.1.1.37</ecNumber>
    </recommendedName>
</protein>
<sequence length="365" mass="40829">MVTKKSELIRNKKGLLKAVDFFCGAGGMSYGLSQANINVLAGIDNDPSCRETYACNNKPAQFINSDISELGCRELADKLSLKKGEDNLIFVGCSPCQFWSKINTDKTKSSNTAFLLKEFQRFVEYFRPAFVVIENVPGLATRKKHDLLPQFHTFLKHNGYEYDHGVINANLFGVPQNRRRYLLIASRLSEKIKLPKGVKEEGLTVEGFIGPDNGFPPIEAGQQDYSVDLHTAASLSTKNLQRIKITKPDGGTRFCWKDDPELQLPAYVGKDHIFKDVYGRMFWGQPAPTITTRFNSLSNGRFGHPEEHRALSLREGATLQTFPKDYIFKAPTQATIARQIGNAVPPALAERIGRHLLKLSQYGSV</sequence>
<dbReference type="GO" id="GO:0009307">
    <property type="term" value="P:DNA restriction-modification system"/>
    <property type="evidence" value="ECO:0007669"/>
    <property type="project" value="UniProtKB-KW"/>
</dbReference>
<dbReference type="NCBIfam" id="TIGR00675">
    <property type="entry name" value="dcm"/>
    <property type="match status" value="1"/>
</dbReference>
<dbReference type="GO" id="GO:0003886">
    <property type="term" value="F:DNA (cytosine-5-)-methyltransferase activity"/>
    <property type="evidence" value="ECO:0007669"/>
    <property type="project" value="UniProtKB-EC"/>
</dbReference>
<dbReference type="SUPFAM" id="SSF53335">
    <property type="entry name" value="S-adenosyl-L-methionine-dependent methyltransferases"/>
    <property type="match status" value="1"/>
</dbReference>
<comment type="catalytic activity">
    <reaction evidence="6">
        <text>a 2'-deoxycytidine in DNA + S-adenosyl-L-methionine = a 5-methyl-2'-deoxycytidine in DNA + S-adenosyl-L-homocysteine + H(+)</text>
        <dbReference type="Rhea" id="RHEA:13681"/>
        <dbReference type="Rhea" id="RHEA-COMP:11369"/>
        <dbReference type="Rhea" id="RHEA-COMP:11370"/>
        <dbReference type="ChEBI" id="CHEBI:15378"/>
        <dbReference type="ChEBI" id="CHEBI:57856"/>
        <dbReference type="ChEBI" id="CHEBI:59789"/>
        <dbReference type="ChEBI" id="CHEBI:85452"/>
        <dbReference type="ChEBI" id="CHEBI:85454"/>
        <dbReference type="EC" id="2.1.1.37"/>
    </reaction>
</comment>